<evidence type="ECO:0000313" key="3">
    <source>
        <dbReference type="Proteomes" id="UP001141552"/>
    </source>
</evidence>
<gene>
    <name evidence="2" type="ORF">Tsubulata_041208</name>
</gene>
<dbReference type="Pfam" id="PF08268">
    <property type="entry name" value="FBA_3"/>
    <property type="match status" value="1"/>
</dbReference>
<reference evidence="2" key="2">
    <citation type="journal article" date="2023" name="Plants (Basel)">
        <title>Annotation of the Turnera subulata (Passifloraceae) Draft Genome Reveals the S-Locus Evolved after the Divergence of Turneroideae from Passifloroideae in a Stepwise Manner.</title>
        <authorList>
            <person name="Henning P.M."/>
            <person name="Roalson E.H."/>
            <person name="Mir W."/>
            <person name="McCubbin A.G."/>
            <person name="Shore J.S."/>
        </authorList>
    </citation>
    <scope>NUCLEOTIDE SEQUENCE</scope>
    <source>
        <strain evidence="2">F60SS</strain>
    </source>
</reference>
<dbReference type="OrthoDB" id="1366962at2759"/>
<dbReference type="InterPro" id="IPR017451">
    <property type="entry name" value="F-box-assoc_interact_dom"/>
</dbReference>
<feature type="domain" description="F-box associated beta-propeller type 3" evidence="1">
    <location>
        <begin position="85"/>
        <end position="184"/>
    </location>
</feature>
<dbReference type="PANTHER" id="PTHR31672:SF13">
    <property type="entry name" value="F-BOX PROTEIN CPR30-LIKE"/>
    <property type="match status" value="1"/>
</dbReference>
<dbReference type="PANTHER" id="PTHR31672">
    <property type="entry name" value="BNACNNG10540D PROTEIN"/>
    <property type="match status" value="1"/>
</dbReference>
<dbReference type="NCBIfam" id="TIGR01640">
    <property type="entry name" value="F_box_assoc_1"/>
    <property type="match status" value="1"/>
</dbReference>
<dbReference type="EMBL" id="JAKUCV010001033">
    <property type="protein sequence ID" value="KAJ4847964.1"/>
    <property type="molecule type" value="Genomic_DNA"/>
</dbReference>
<dbReference type="Proteomes" id="UP001141552">
    <property type="component" value="Unassembled WGS sequence"/>
</dbReference>
<dbReference type="InterPro" id="IPR013187">
    <property type="entry name" value="F-box-assoc_dom_typ3"/>
</dbReference>
<reference evidence="2" key="1">
    <citation type="submission" date="2022-02" db="EMBL/GenBank/DDBJ databases">
        <authorList>
            <person name="Henning P.M."/>
            <person name="McCubbin A.G."/>
            <person name="Shore J.S."/>
        </authorList>
    </citation>
    <scope>NUCLEOTIDE SEQUENCE</scope>
    <source>
        <strain evidence="2">F60SS</strain>
        <tissue evidence="2">Leaves</tissue>
    </source>
</reference>
<evidence type="ECO:0000259" key="1">
    <source>
        <dbReference type="Pfam" id="PF08268"/>
    </source>
</evidence>
<protein>
    <recommendedName>
        <fullName evidence="1">F-box associated beta-propeller type 3 domain-containing protein</fullName>
    </recommendedName>
</protein>
<evidence type="ECO:0000313" key="2">
    <source>
        <dbReference type="EMBL" id="KAJ4847964.1"/>
    </source>
</evidence>
<sequence length="199" mass="22694">FVKYHLKRAKQANYLKRNRLLLGTVPPYSVDFEAGNDGGAENAAEQLNFHEAVSCTRYAVDFLGSCDDLVCIIDENEYMVIWNPCIGHDTSSDDYKMVIGTSFSANGSTETTIEVLALKTNTWRRIQDTNYANIKIGYHKGIFWNGALHWTGKLRKSPNEVNAIISFDMAEEKFDTLPVPAEFQYMVFRDIRKQSVYIQ</sequence>
<dbReference type="InterPro" id="IPR050796">
    <property type="entry name" value="SCF_F-box_component"/>
</dbReference>
<organism evidence="2 3">
    <name type="scientific">Turnera subulata</name>
    <dbReference type="NCBI Taxonomy" id="218843"/>
    <lineage>
        <taxon>Eukaryota</taxon>
        <taxon>Viridiplantae</taxon>
        <taxon>Streptophyta</taxon>
        <taxon>Embryophyta</taxon>
        <taxon>Tracheophyta</taxon>
        <taxon>Spermatophyta</taxon>
        <taxon>Magnoliopsida</taxon>
        <taxon>eudicotyledons</taxon>
        <taxon>Gunneridae</taxon>
        <taxon>Pentapetalae</taxon>
        <taxon>rosids</taxon>
        <taxon>fabids</taxon>
        <taxon>Malpighiales</taxon>
        <taxon>Passifloraceae</taxon>
        <taxon>Turnera</taxon>
    </lineage>
</organism>
<feature type="non-terminal residue" evidence="2">
    <location>
        <position position="1"/>
    </location>
</feature>
<accession>A0A9Q0JNA1</accession>
<comment type="caution">
    <text evidence="2">The sequence shown here is derived from an EMBL/GenBank/DDBJ whole genome shotgun (WGS) entry which is preliminary data.</text>
</comment>
<dbReference type="AlphaFoldDB" id="A0A9Q0JNA1"/>
<proteinExistence type="predicted"/>
<name>A0A9Q0JNA1_9ROSI</name>
<keyword evidence="3" id="KW-1185">Reference proteome</keyword>